<evidence type="ECO:0000256" key="1">
    <source>
        <dbReference type="SAM" id="Phobius"/>
    </source>
</evidence>
<dbReference type="RefSeq" id="WP_013194543.1">
    <property type="nucleotide sequence ID" value="NC_014253.1"/>
</dbReference>
<evidence type="ECO:0000313" key="3">
    <source>
        <dbReference type="Proteomes" id="UP000000391"/>
    </source>
</evidence>
<dbReference type="AlphaFoldDB" id="D7E928"/>
<keyword evidence="3" id="KW-1185">Reference proteome</keyword>
<name>D7E928_METEZ</name>
<feature type="transmembrane region" description="Helical" evidence="1">
    <location>
        <begin position="78"/>
        <end position="97"/>
    </location>
</feature>
<gene>
    <name evidence="2" type="ordered locus">Metev_1092</name>
</gene>
<dbReference type="GeneID" id="9346724"/>
<accession>D7E928</accession>
<organism evidence="2 3">
    <name type="scientific">Methanohalobium evestigatum (strain ATCC BAA-1072 / DSM 3721 / NBRC 107634 / OCM 161 / Z-7303)</name>
    <dbReference type="NCBI Taxonomy" id="644295"/>
    <lineage>
        <taxon>Archaea</taxon>
        <taxon>Methanobacteriati</taxon>
        <taxon>Methanobacteriota</taxon>
        <taxon>Stenosarchaea group</taxon>
        <taxon>Methanomicrobia</taxon>
        <taxon>Methanosarcinales</taxon>
        <taxon>Methanosarcinaceae</taxon>
        <taxon>Methanohalobium</taxon>
    </lineage>
</organism>
<feature type="transmembrane region" description="Helical" evidence="1">
    <location>
        <begin position="117"/>
        <end position="136"/>
    </location>
</feature>
<feature type="transmembrane region" description="Helical" evidence="1">
    <location>
        <begin position="6"/>
        <end position="29"/>
    </location>
</feature>
<dbReference type="Proteomes" id="UP000000391">
    <property type="component" value="Chromosome"/>
</dbReference>
<keyword evidence="1" id="KW-1133">Transmembrane helix</keyword>
<dbReference type="OrthoDB" id="386608at2157"/>
<dbReference type="KEGG" id="mev:Metev_1092"/>
<protein>
    <recommendedName>
        <fullName evidence="4">DUF420 domain-containing protein</fullName>
    </recommendedName>
</protein>
<keyword evidence="1" id="KW-0472">Membrane</keyword>
<sequence length="141" mass="16517">MEIDIRTFALLHLIVQFLIILTVIMGVYLFKKGKIRNHCKIMPAALVVQILTVVFIMTPSMSRYVEGIIPNLLFNIELWVHHIVGLVVILLGGYIYLGFRKKIKFVVNRTKLMKSTFWMWILTFLIGLHLYLMLWLGTWPL</sequence>
<evidence type="ECO:0000313" key="2">
    <source>
        <dbReference type="EMBL" id="ADI73976.1"/>
    </source>
</evidence>
<dbReference type="HOGENOM" id="CLU_155670_0_0_2"/>
<dbReference type="InterPro" id="IPR007352">
    <property type="entry name" value="DUF420"/>
</dbReference>
<keyword evidence="1" id="KW-0812">Transmembrane</keyword>
<proteinExistence type="predicted"/>
<feature type="transmembrane region" description="Helical" evidence="1">
    <location>
        <begin position="41"/>
        <end position="58"/>
    </location>
</feature>
<dbReference type="Pfam" id="PF04238">
    <property type="entry name" value="DUF420"/>
    <property type="match status" value="1"/>
</dbReference>
<reference evidence="2 3" key="1">
    <citation type="submission" date="2010-06" db="EMBL/GenBank/DDBJ databases">
        <title>Complete sequence chromosome of Methanohalobium evestigatum Z-7303.</title>
        <authorList>
            <consortium name="US DOE Joint Genome Institute"/>
            <person name="Lucas S."/>
            <person name="Copeland A."/>
            <person name="Lapidus A."/>
            <person name="Cheng J.-F."/>
            <person name="Bruce D."/>
            <person name="Goodwin L."/>
            <person name="Pitluck S."/>
            <person name="Saunders E."/>
            <person name="Detter J.C."/>
            <person name="Han C."/>
            <person name="Tapia R."/>
            <person name="Land M."/>
            <person name="Hauser L."/>
            <person name="Kyrpides N."/>
            <person name="Mikhailova N."/>
            <person name="Sieprawska-Lupa M."/>
            <person name="Whitman W.B."/>
            <person name="Anderson I."/>
            <person name="Woyke T."/>
        </authorList>
    </citation>
    <scope>NUCLEOTIDE SEQUENCE [LARGE SCALE GENOMIC DNA]</scope>
    <source>
        <strain evidence="3">ATCC BAA-1072 / DSM 3721 / NBRC 107634 / OCM 161 / Z-7303</strain>
    </source>
</reference>
<evidence type="ECO:0008006" key="4">
    <source>
        <dbReference type="Google" id="ProtNLM"/>
    </source>
</evidence>
<dbReference type="EMBL" id="CP002069">
    <property type="protein sequence ID" value="ADI73976.1"/>
    <property type="molecule type" value="Genomic_DNA"/>
</dbReference>